<keyword evidence="4" id="KW-1185">Reference proteome</keyword>
<evidence type="ECO:0000313" key="4">
    <source>
        <dbReference type="Proteomes" id="UP001378188"/>
    </source>
</evidence>
<dbReference type="InterPro" id="IPR011051">
    <property type="entry name" value="RmlC_Cupin_sf"/>
</dbReference>
<dbReference type="Pfam" id="PF07883">
    <property type="entry name" value="Cupin_2"/>
    <property type="match status" value="1"/>
</dbReference>
<comment type="caution">
    <text evidence="3">The sequence shown here is derived from an EMBL/GenBank/DDBJ whole genome shotgun (WGS) entry which is preliminary data.</text>
</comment>
<name>A0AAW9RX31_9HYPH</name>
<keyword evidence="1" id="KW-0238">DNA-binding</keyword>
<evidence type="ECO:0000259" key="2">
    <source>
        <dbReference type="PROSITE" id="PS50943"/>
    </source>
</evidence>
<dbReference type="InterPro" id="IPR014710">
    <property type="entry name" value="RmlC-like_jellyroll"/>
</dbReference>
<dbReference type="SMART" id="SM00530">
    <property type="entry name" value="HTH_XRE"/>
    <property type="match status" value="1"/>
</dbReference>
<dbReference type="RefSeq" id="WP_340330482.1">
    <property type="nucleotide sequence ID" value="NZ_JAZHOF010000006.1"/>
</dbReference>
<protein>
    <submittedName>
        <fullName evidence="3">XRE family transcriptional regulator</fullName>
    </submittedName>
</protein>
<dbReference type="PANTHER" id="PTHR46797:SF1">
    <property type="entry name" value="METHYLPHOSPHONATE SYNTHASE"/>
    <property type="match status" value="1"/>
</dbReference>
<proteinExistence type="predicted"/>
<evidence type="ECO:0000313" key="3">
    <source>
        <dbReference type="EMBL" id="MEJ8572780.1"/>
    </source>
</evidence>
<accession>A0AAW9RX31</accession>
<dbReference type="GO" id="GO:0005829">
    <property type="term" value="C:cytosol"/>
    <property type="evidence" value="ECO:0007669"/>
    <property type="project" value="TreeGrafter"/>
</dbReference>
<feature type="domain" description="HTH cro/C1-type" evidence="2">
    <location>
        <begin position="24"/>
        <end position="78"/>
    </location>
</feature>
<dbReference type="SUPFAM" id="SSF51182">
    <property type="entry name" value="RmlC-like cupins"/>
    <property type="match status" value="1"/>
</dbReference>
<dbReference type="InterPro" id="IPR013096">
    <property type="entry name" value="Cupin_2"/>
</dbReference>
<dbReference type="SUPFAM" id="SSF47413">
    <property type="entry name" value="lambda repressor-like DNA-binding domains"/>
    <property type="match status" value="1"/>
</dbReference>
<dbReference type="InterPro" id="IPR010982">
    <property type="entry name" value="Lambda_DNA-bd_dom_sf"/>
</dbReference>
<dbReference type="GO" id="GO:0003700">
    <property type="term" value="F:DNA-binding transcription factor activity"/>
    <property type="evidence" value="ECO:0007669"/>
    <property type="project" value="TreeGrafter"/>
</dbReference>
<sequence>MSETGQTDSAKTAARAADTLGLRLRQLRQDQEMSIAALAKRSGVPASTISKIENGLLKPSLVNAINLATALDANLGFLLDRTRTRHARYSVVRRNQRGRRSFPEMALVLEDLSSGFVPGLLESRIGTIGPGSHSGEEYMTHPGEELAHVLAGRLTYDIDGSVVEIGQGDSLHFGSDTPHRWYNDGDAPAEVLWVFSDGLSF</sequence>
<organism evidence="3 4">
    <name type="scientific">Microbaculum marinum</name>
    <dbReference type="NCBI Taxonomy" id="1764581"/>
    <lineage>
        <taxon>Bacteria</taxon>
        <taxon>Pseudomonadati</taxon>
        <taxon>Pseudomonadota</taxon>
        <taxon>Alphaproteobacteria</taxon>
        <taxon>Hyphomicrobiales</taxon>
        <taxon>Tepidamorphaceae</taxon>
        <taxon>Microbaculum</taxon>
    </lineage>
</organism>
<dbReference type="InterPro" id="IPR001387">
    <property type="entry name" value="Cro/C1-type_HTH"/>
</dbReference>
<dbReference type="EMBL" id="JAZHOF010000006">
    <property type="protein sequence ID" value="MEJ8572780.1"/>
    <property type="molecule type" value="Genomic_DNA"/>
</dbReference>
<evidence type="ECO:0000256" key="1">
    <source>
        <dbReference type="ARBA" id="ARBA00023125"/>
    </source>
</evidence>
<dbReference type="Proteomes" id="UP001378188">
    <property type="component" value="Unassembled WGS sequence"/>
</dbReference>
<dbReference type="CDD" id="cd00093">
    <property type="entry name" value="HTH_XRE"/>
    <property type="match status" value="1"/>
</dbReference>
<dbReference type="InterPro" id="IPR050807">
    <property type="entry name" value="TransReg_Diox_bact_type"/>
</dbReference>
<dbReference type="Gene3D" id="2.60.120.10">
    <property type="entry name" value="Jelly Rolls"/>
    <property type="match status" value="1"/>
</dbReference>
<dbReference type="PANTHER" id="PTHR46797">
    <property type="entry name" value="HTH-TYPE TRANSCRIPTIONAL REGULATOR"/>
    <property type="match status" value="1"/>
</dbReference>
<dbReference type="PROSITE" id="PS50943">
    <property type="entry name" value="HTH_CROC1"/>
    <property type="match status" value="1"/>
</dbReference>
<dbReference type="Gene3D" id="1.10.260.40">
    <property type="entry name" value="lambda repressor-like DNA-binding domains"/>
    <property type="match status" value="1"/>
</dbReference>
<reference evidence="3 4" key="1">
    <citation type="submission" date="2024-02" db="EMBL/GenBank/DDBJ databases">
        <title>Genome analysis and characterization of Microbaculum marinisediminis sp. nov., isolated from marine sediment.</title>
        <authorList>
            <person name="Du Z.-J."/>
            <person name="Ye Y.-Q."/>
            <person name="Zhang Z.-R."/>
            <person name="Yuan S.-M."/>
            <person name="Zhang X.-Y."/>
        </authorList>
    </citation>
    <scope>NUCLEOTIDE SEQUENCE [LARGE SCALE GENOMIC DNA]</scope>
    <source>
        <strain evidence="3 4">SDUM1044001</strain>
    </source>
</reference>
<dbReference type="CDD" id="cd02209">
    <property type="entry name" value="cupin_XRE_C"/>
    <property type="match status" value="1"/>
</dbReference>
<gene>
    <name evidence="3" type="ORF">V3328_14910</name>
</gene>
<dbReference type="AlphaFoldDB" id="A0AAW9RX31"/>
<dbReference type="GO" id="GO:0003677">
    <property type="term" value="F:DNA binding"/>
    <property type="evidence" value="ECO:0007669"/>
    <property type="project" value="UniProtKB-KW"/>
</dbReference>
<dbReference type="Pfam" id="PF01381">
    <property type="entry name" value="HTH_3"/>
    <property type="match status" value="1"/>
</dbReference>